<dbReference type="GO" id="GO:0046464">
    <property type="term" value="P:acylglycerol catabolic process"/>
    <property type="evidence" value="ECO:0007669"/>
    <property type="project" value="TreeGrafter"/>
</dbReference>
<evidence type="ECO:0000313" key="2">
    <source>
        <dbReference type="EMBL" id="AXK40874.1"/>
    </source>
</evidence>
<dbReference type="OrthoDB" id="3663240at2"/>
<dbReference type="EMBL" id="CP031337">
    <property type="protein sequence ID" value="AXK40874.1"/>
    <property type="molecule type" value="Genomic_DNA"/>
</dbReference>
<dbReference type="AlphaFoldDB" id="A0A345YAC2"/>
<proteinExistence type="predicted"/>
<name>A0A345YAC2_9NEIS</name>
<dbReference type="Proteomes" id="UP000254537">
    <property type="component" value="Chromosome"/>
</dbReference>
<dbReference type="PANTHER" id="PTHR43798">
    <property type="entry name" value="MONOACYLGLYCEROL LIPASE"/>
    <property type="match status" value="1"/>
</dbReference>
<organism evidence="2 3">
    <name type="scientific">Crenobacter cavernae</name>
    <dbReference type="NCBI Taxonomy" id="2290923"/>
    <lineage>
        <taxon>Bacteria</taxon>
        <taxon>Pseudomonadati</taxon>
        <taxon>Pseudomonadota</taxon>
        <taxon>Betaproteobacteria</taxon>
        <taxon>Neisseriales</taxon>
        <taxon>Neisseriaceae</taxon>
        <taxon>Crenobacter</taxon>
    </lineage>
</organism>
<dbReference type="Pfam" id="PF00561">
    <property type="entry name" value="Abhydrolase_1"/>
    <property type="match status" value="2"/>
</dbReference>
<dbReference type="RefSeq" id="WP_115434791.1">
    <property type="nucleotide sequence ID" value="NZ_CP031337.1"/>
</dbReference>
<accession>A0A345YAC2</accession>
<gene>
    <name evidence="2" type="ORF">DWG20_10700</name>
</gene>
<reference evidence="2 3" key="1">
    <citation type="submission" date="2018-07" db="EMBL/GenBank/DDBJ databases">
        <title>Crenobacter cavernae sp. nov., isolated from a karst cave.</title>
        <authorList>
            <person name="Zhu H."/>
        </authorList>
    </citation>
    <scope>NUCLEOTIDE SEQUENCE [LARGE SCALE GENOMIC DNA]</scope>
    <source>
        <strain evidence="2 3">K1W11S-77</strain>
    </source>
</reference>
<dbReference type="SUPFAM" id="SSF53474">
    <property type="entry name" value="alpha/beta-Hydrolases"/>
    <property type="match status" value="1"/>
</dbReference>
<feature type="domain" description="AB hydrolase-1" evidence="1">
    <location>
        <begin position="188"/>
        <end position="249"/>
    </location>
</feature>
<dbReference type="GO" id="GO:0016020">
    <property type="term" value="C:membrane"/>
    <property type="evidence" value="ECO:0007669"/>
    <property type="project" value="TreeGrafter"/>
</dbReference>
<sequence length="263" mass="29117">MPFVSAGTHRLYYESSGHGKRPLLLMNGITMSTVAWALLLPQLEAHYQVIRLDFLGQGQSDKPAIDAYLLADQADHAAHLLDVLGLTKVHVAGLSYGGMVAQHFARRHPDKVDHLVLAATLAWSDDANNQIAESWIAAHQLGGLDLRFTVSLPWLFSSRYLSQHYALLPELKIMAGLADWPSVVRLINGVRLHDARTWLDSFTMPTRVIVGDEDRLTPLYQAELLARGIPHADFVRLPSTGHALHLEAPDLFARALEAFCPAQ</sequence>
<dbReference type="InterPro" id="IPR000073">
    <property type="entry name" value="AB_hydrolase_1"/>
</dbReference>
<feature type="domain" description="AB hydrolase-1" evidence="1">
    <location>
        <begin position="22"/>
        <end position="126"/>
    </location>
</feature>
<dbReference type="Gene3D" id="3.40.50.1820">
    <property type="entry name" value="alpha/beta hydrolase"/>
    <property type="match status" value="1"/>
</dbReference>
<dbReference type="InterPro" id="IPR029058">
    <property type="entry name" value="AB_hydrolase_fold"/>
</dbReference>
<dbReference type="PANTHER" id="PTHR43798:SF33">
    <property type="entry name" value="HYDROLASE, PUTATIVE (AFU_ORTHOLOGUE AFUA_2G14860)-RELATED"/>
    <property type="match status" value="1"/>
</dbReference>
<evidence type="ECO:0000313" key="3">
    <source>
        <dbReference type="Proteomes" id="UP000254537"/>
    </source>
</evidence>
<dbReference type="KEGG" id="ccah:DWG20_10700"/>
<dbReference type="GO" id="GO:0047372">
    <property type="term" value="F:monoacylglycerol lipase activity"/>
    <property type="evidence" value="ECO:0007669"/>
    <property type="project" value="TreeGrafter"/>
</dbReference>
<evidence type="ECO:0000259" key="1">
    <source>
        <dbReference type="Pfam" id="PF00561"/>
    </source>
</evidence>
<dbReference type="PRINTS" id="PR00111">
    <property type="entry name" value="ABHYDROLASE"/>
</dbReference>
<keyword evidence="2" id="KW-0378">Hydrolase</keyword>
<protein>
    <submittedName>
        <fullName evidence="2">Alpha/beta fold hydrolase</fullName>
    </submittedName>
</protein>
<dbReference type="InterPro" id="IPR050266">
    <property type="entry name" value="AB_hydrolase_sf"/>
</dbReference>